<dbReference type="EMBL" id="CAJNOO010000845">
    <property type="protein sequence ID" value="CAF1046076.1"/>
    <property type="molecule type" value="Genomic_DNA"/>
</dbReference>
<reference evidence="3" key="1">
    <citation type="submission" date="2021-02" db="EMBL/GenBank/DDBJ databases">
        <authorList>
            <person name="Nowell W R."/>
        </authorList>
    </citation>
    <scope>NUCLEOTIDE SEQUENCE</scope>
</reference>
<dbReference type="PANTHER" id="PTHR19957">
    <property type="entry name" value="SYNTAXIN"/>
    <property type="match status" value="1"/>
</dbReference>
<dbReference type="GO" id="GO:0048278">
    <property type="term" value="P:vesicle docking"/>
    <property type="evidence" value="ECO:0007669"/>
    <property type="project" value="TreeGrafter"/>
</dbReference>
<proteinExistence type="inferred from homology"/>
<dbReference type="GO" id="GO:0000149">
    <property type="term" value="F:SNARE binding"/>
    <property type="evidence" value="ECO:0007669"/>
    <property type="project" value="TreeGrafter"/>
</dbReference>
<dbReference type="Gene3D" id="1.20.5.110">
    <property type="match status" value="1"/>
</dbReference>
<dbReference type="OrthoDB" id="9988667at2759"/>
<dbReference type="GO" id="GO:0008021">
    <property type="term" value="C:synaptic vesicle"/>
    <property type="evidence" value="ECO:0007669"/>
    <property type="project" value="TreeGrafter"/>
</dbReference>
<evidence type="ECO:0000313" key="4">
    <source>
        <dbReference type="Proteomes" id="UP000663882"/>
    </source>
</evidence>
<dbReference type="Proteomes" id="UP000663882">
    <property type="component" value="Unassembled WGS sequence"/>
</dbReference>
<dbReference type="SUPFAM" id="SSF47661">
    <property type="entry name" value="t-snare proteins"/>
    <property type="match status" value="1"/>
</dbReference>
<dbReference type="PROSITE" id="PS50192">
    <property type="entry name" value="T_SNARE"/>
    <property type="match status" value="1"/>
</dbReference>
<dbReference type="SMART" id="SM00397">
    <property type="entry name" value="t_SNARE"/>
    <property type="match status" value="1"/>
</dbReference>
<gene>
    <name evidence="3" type="ORF">RFH988_LOCUS16476</name>
</gene>
<dbReference type="PANTHER" id="PTHR19957:SF411">
    <property type="entry name" value="LD23667P"/>
    <property type="match status" value="1"/>
</dbReference>
<name>A0A814K134_9BILA</name>
<dbReference type="GO" id="GO:0006886">
    <property type="term" value="P:intracellular protein transport"/>
    <property type="evidence" value="ECO:0007669"/>
    <property type="project" value="TreeGrafter"/>
</dbReference>
<dbReference type="Pfam" id="PF05739">
    <property type="entry name" value="SNARE"/>
    <property type="match status" value="1"/>
</dbReference>
<evidence type="ECO:0000259" key="2">
    <source>
        <dbReference type="PROSITE" id="PS50192"/>
    </source>
</evidence>
<dbReference type="InterPro" id="IPR010989">
    <property type="entry name" value="SNARE"/>
</dbReference>
<comment type="caution">
    <text evidence="3">The sequence shown here is derived from an EMBL/GenBank/DDBJ whole genome shotgun (WGS) entry which is preliminary data.</text>
</comment>
<evidence type="ECO:0000256" key="1">
    <source>
        <dbReference type="ARBA" id="ARBA00009063"/>
    </source>
</evidence>
<dbReference type="SMART" id="SM00503">
    <property type="entry name" value="SynN"/>
    <property type="match status" value="1"/>
</dbReference>
<comment type="similarity">
    <text evidence="1">Belongs to the syntaxin family.</text>
</comment>
<dbReference type="GO" id="GO:0031201">
    <property type="term" value="C:SNARE complex"/>
    <property type="evidence" value="ECO:0007669"/>
    <property type="project" value="TreeGrafter"/>
</dbReference>
<dbReference type="Pfam" id="PF14523">
    <property type="entry name" value="Syntaxin_2"/>
    <property type="match status" value="1"/>
</dbReference>
<organism evidence="3 4">
    <name type="scientific">Rotaria sordida</name>
    <dbReference type="NCBI Taxonomy" id="392033"/>
    <lineage>
        <taxon>Eukaryota</taxon>
        <taxon>Metazoa</taxon>
        <taxon>Spiralia</taxon>
        <taxon>Gnathifera</taxon>
        <taxon>Rotifera</taxon>
        <taxon>Eurotatoria</taxon>
        <taxon>Bdelloidea</taxon>
        <taxon>Philodinida</taxon>
        <taxon>Philodinidae</taxon>
        <taxon>Rotaria</taxon>
    </lineage>
</organism>
<dbReference type="AlphaFoldDB" id="A0A814K134"/>
<dbReference type="InterPro" id="IPR000727">
    <property type="entry name" value="T_SNARE_dom"/>
</dbReference>
<dbReference type="InterPro" id="IPR006011">
    <property type="entry name" value="Syntaxin_N"/>
</dbReference>
<accession>A0A814K134</accession>
<dbReference type="Gene3D" id="1.20.58.70">
    <property type="match status" value="1"/>
</dbReference>
<dbReference type="GO" id="GO:0006906">
    <property type="term" value="P:vesicle fusion"/>
    <property type="evidence" value="ECO:0007669"/>
    <property type="project" value="TreeGrafter"/>
</dbReference>
<evidence type="ECO:0000313" key="3">
    <source>
        <dbReference type="EMBL" id="CAF1046076.1"/>
    </source>
</evidence>
<protein>
    <recommendedName>
        <fullName evidence="2">t-SNARE coiled-coil homology domain-containing protein</fullName>
    </recommendedName>
</protein>
<feature type="domain" description="T-SNARE coiled-coil homology" evidence="2">
    <location>
        <begin position="183"/>
        <end position="245"/>
    </location>
</feature>
<dbReference type="GO" id="GO:0005484">
    <property type="term" value="F:SNAP receptor activity"/>
    <property type="evidence" value="ECO:0007669"/>
    <property type="project" value="TreeGrafter"/>
</dbReference>
<sequence>MYNSTDDELLKIDDCIDTWSTRMTSASDFQRLHNGLSTNLTKISTNVSDLEKLVQKLGTPEDSEPLRERYHRLQNETKFLMQQTNGALQELNNTRVLTEADQRRKKTLTDNLPKQYLATLTRFQEAQRIGARREKESLDRARAISFRQHGMSDSPFADDFVSTPTYDQLQRQAVLPIEQEVDMRSLRERDEQLRQLETNIIEVNELFKDVAKLVHEQGAVIDTIQNHVETTVQHTQQATRHVAQAVVTQSSARRLNFAMIEPNSNNNSDQSILDIDTVRILPMSHKYDPSSVHAGLLIYSVDGQTDFILNDAMFRMKTGDILIHQIHHVFSGPNAIDVYRDLIRTLFGTHRINLIGLVFTFSGDGQFTNCMRWGPIPSQHTTPIHPTEQKLLEILLVTFYMNHTWLSMPIASHTDMETLSQLGKKQYLSKLAEIEQLFHKRRQQREKHHYLQLSNLLKLAHHSSDNFRLFEWTPNRQQQFDDTIRRLLDVFYNLILQIFEEGEFDSDQYIYFNDSTQQLFSNLAHNYTPATPAQNYYWPQQQYL</sequence>
<dbReference type="InterPro" id="IPR045242">
    <property type="entry name" value="Syntaxin"/>
</dbReference>